<feature type="domain" description="SRR1-like" evidence="3">
    <location>
        <begin position="82"/>
        <end position="236"/>
    </location>
</feature>
<dbReference type="Pfam" id="PF07985">
    <property type="entry name" value="SRR1"/>
    <property type="match status" value="1"/>
</dbReference>
<name>A0ABM4CNB6_HYDVU</name>
<dbReference type="RefSeq" id="XP_065663323.1">
    <property type="nucleotide sequence ID" value="XM_065807251.1"/>
</dbReference>
<sequence length="622" mass="74079">MDGFTLVKYKKHSKLKRYNKEAHRYANNDDLVDIDVCKQQIIDCKVELSDSLFLKQLVALLLHSLSCVSRCCTFNEEDFVRNKDFKDIVSYGIGSLANSKTARYQFSLLLLLKEKLQVNTYLFDPILSLKEQLLIEEFGVDVIQENEECKRKVSENTIFLMLHCGESLYNNLLWSNWGPSLCHIFLIGNSFSSYYTRIIAIEKEKKSQLYSKNSCHQSFACLEEEENKMNYERKIEKNQLKESINKISIKVETLKNEKLSQKKSTAFIEKLRLCIEDIESNIMQLKEKQSKIYEELNLKEQKLTDIVNGYEKKFEQWSNKVFKVPKVNINNNKDEFKLPEEVKDFEDYIMLTGGHQGGWDDIDHNIFLKLRKQFKNDEELIKKAEEEIATQSHEDIIQHIQWFHEYSKLKERKRKAICMWKIMKQHNRESALAKNDDEPTEEEKKRVQREMLFKKEREKRFAVLEQWKKEKGNQKLEEEYDKKEVPLNDKEEQRKIQLKLQVEEYKKYKAALKLSNEKKIHRKVLSLEQKEKILERNEKLINFKKEKQLAKKYELEEKEKRLEKLKEKVAVNVSRDPARLYELTEVLKCRRESDSQNKVSSAIPDVRLLPKKAVPLWRKTSN</sequence>
<organism evidence="4 5">
    <name type="scientific">Hydra vulgaris</name>
    <name type="common">Hydra</name>
    <name type="synonym">Hydra attenuata</name>
    <dbReference type="NCBI Taxonomy" id="6087"/>
    <lineage>
        <taxon>Eukaryota</taxon>
        <taxon>Metazoa</taxon>
        <taxon>Cnidaria</taxon>
        <taxon>Hydrozoa</taxon>
        <taxon>Hydroidolina</taxon>
        <taxon>Anthoathecata</taxon>
        <taxon>Aplanulata</taxon>
        <taxon>Hydridae</taxon>
        <taxon>Hydra</taxon>
    </lineage>
</organism>
<feature type="coiled-coil region" evidence="2">
    <location>
        <begin position="473"/>
        <end position="575"/>
    </location>
</feature>
<dbReference type="PANTHER" id="PTHR21549:SF0">
    <property type="entry name" value="COILED-COIL DOMAIN-CONTAINING PROTEIN 112"/>
    <property type="match status" value="1"/>
</dbReference>
<keyword evidence="4" id="KW-1185">Reference proteome</keyword>
<dbReference type="Proteomes" id="UP001652625">
    <property type="component" value="Chromosome 10"/>
</dbReference>
<feature type="coiled-coil region" evidence="2">
    <location>
        <begin position="367"/>
        <end position="394"/>
    </location>
</feature>
<accession>A0ABM4CNB6</accession>
<keyword evidence="1 2" id="KW-0175">Coiled coil</keyword>
<dbReference type="PANTHER" id="PTHR21549">
    <property type="entry name" value="MUTATED IN BLADDER CANCER 1"/>
    <property type="match status" value="1"/>
</dbReference>
<dbReference type="GeneID" id="100203738"/>
<evidence type="ECO:0000313" key="5">
    <source>
        <dbReference type="RefSeq" id="XP_065663323.1"/>
    </source>
</evidence>
<evidence type="ECO:0000313" key="4">
    <source>
        <dbReference type="Proteomes" id="UP001652625"/>
    </source>
</evidence>
<evidence type="ECO:0000256" key="2">
    <source>
        <dbReference type="SAM" id="Coils"/>
    </source>
</evidence>
<dbReference type="InterPro" id="IPR012942">
    <property type="entry name" value="SRR1-like"/>
</dbReference>
<feature type="coiled-coil region" evidence="2">
    <location>
        <begin position="221"/>
        <end position="313"/>
    </location>
</feature>
<reference evidence="5" key="1">
    <citation type="submission" date="2025-08" db="UniProtKB">
        <authorList>
            <consortium name="RefSeq"/>
        </authorList>
    </citation>
    <scope>IDENTIFICATION</scope>
</reference>
<proteinExistence type="predicted"/>
<evidence type="ECO:0000256" key="1">
    <source>
        <dbReference type="ARBA" id="ARBA00023054"/>
    </source>
</evidence>
<dbReference type="InterPro" id="IPR039902">
    <property type="entry name" value="CCDC148/CCDC112"/>
</dbReference>
<protein>
    <submittedName>
        <fullName evidence="5">Coiled-coil domain-containing protein 112 isoform X2</fullName>
    </submittedName>
</protein>
<gene>
    <name evidence="5" type="primary">LOC100203738</name>
</gene>
<evidence type="ECO:0000259" key="3">
    <source>
        <dbReference type="Pfam" id="PF07985"/>
    </source>
</evidence>